<sequence length="319" mass="34297">MSEGDLDVVGDANSSDVAAKETDLKQDAGQQLALARSRMGLSVEQVAEHLKLSPKQIQAIESNAFNLLPEMVIVRGFIRSYAKLVKLDAQALLVTLPAVAVHNRPVEADFRPTLATPFLESKTRFLARSDQTNRKYLIGAILLGLAALVFVGVQKLEQTEWFARQLASFNAPVATPAIEAVPASVATESVQVSQPASLPVTNQIQPEKSLTEILQAPASAVKETPAEAEPAPVKEAQTPAPDNALTLKFRQDSWVQVKKENGEVLASRLFKAGAEEKFDLSLPLQLRIGNAAGVDVVVRGAAMPVAVNKETNVINLNIK</sequence>
<name>A0ABR7A790_9BURK</name>
<feature type="transmembrane region" description="Helical" evidence="1">
    <location>
        <begin position="136"/>
        <end position="153"/>
    </location>
</feature>
<evidence type="ECO:0000259" key="2">
    <source>
        <dbReference type="Pfam" id="PF13464"/>
    </source>
</evidence>
<dbReference type="SUPFAM" id="SSF47413">
    <property type="entry name" value="lambda repressor-like DNA-binding domains"/>
    <property type="match status" value="1"/>
</dbReference>
<keyword evidence="1" id="KW-0812">Transmembrane</keyword>
<keyword evidence="1" id="KW-1133">Transmembrane helix</keyword>
<evidence type="ECO:0000313" key="4">
    <source>
        <dbReference type="Proteomes" id="UP000654304"/>
    </source>
</evidence>
<evidence type="ECO:0000256" key="1">
    <source>
        <dbReference type="SAM" id="Phobius"/>
    </source>
</evidence>
<dbReference type="InterPro" id="IPR050400">
    <property type="entry name" value="Bact_Cytoskel_RodZ"/>
</dbReference>
<dbReference type="Gene3D" id="1.10.260.40">
    <property type="entry name" value="lambda repressor-like DNA-binding domains"/>
    <property type="match status" value="1"/>
</dbReference>
<evidence type="ECO:0000313" key="3">
    <source>
        <dbReference type="EMBL" id="MBC3932755.1"/>
    </source>
</evidence>
<dbReference type="Pfam" id="PF13464">
    <property type="entry name" value="RodZ_C"/>
    <property type="match status" value="1"/>
</dbReference>
<accession>A0ABR7A790</accession>
<keyword evidence="1" id="KW-0472">Membrane</keyword>
<dbReference type="InterPro" id="IPR010982">
    <property type="entry name" value="Lambda_DNA-bd_dom_sf"/>
</dbReference>
<reference evidence="3 4" key="1">
    <citation type="submission" date="2020-08" db="EMBL/GenBank/DDBJ databases">
        <title>Novel species isolated from subtropical streams in China.</title>
        <authorList>
            <person name="Lu H."/>
        </authorList>
    </citation>
    <scope>NUCLEOTIDE SEQUENCE [LARGE SCALE GENOMIC DNA]</scope>
    <source>
        <strain evidence="3 4">CY22W</strain>
    </source>
</reference>
<dbReference type="PANTHER" id="PTHR34475">
    <property type="match status" value="1"/>
</dbReference>
<dbReference type="EMBL" id="JACOGD010000007">
    <property type="protein sequence ID" value="MBC3932755.1"/>
    <property type="molecule type" value="Genomic_DNA"/>
</dbReference>
<dbReference type="CDD" id="cd00093">
    <property type="entry name" value="HTH_XRE"/>
    <property type="match status" value="1"/>
</dbReference>
<dbReference type="InterPro" id="IPR001387">
    <property type="entry name" value="Cro/C1-type_HTH"/>
</dbReference>
<gene>
    <name evidence="3" type="ORF">H8K43_13795</name>
</gene>
<comment type="caution">
    <text evidence="3">The sequence shown here is derived from an EMBL/GenBank/DDBJ whole genome shotgun (WGS) entry which is preliminary data.</text>
</comment>
<organism evidence="3 4">
    <name type="scientific">Undibacterium curvum</name>
    <dbReference type="NCBI Taxonomy" id="2762294"/>
    <lineage>
        <taxon>Bacteria</taxon>
        <taxon>Pseudomonadati</taxon>
        <taxon>Pseudomonadota</taxon>
        <taxon>Betaproteobacteria</taxon>
        <taxon>Burkholderiales</taxon>
        <taxon>Oxalobacteraceae</taxon>
        <taxon>Undibacterium</taxon>
    </lineage>
</organism>
<dbReference type="PANTHER" id="PTHR34475:SF1">
    <property type="entry name" value="CYTOSKELETON PROTEIN RODZ"/>
    <property type="match status" value="1"/>
</dbReference>
<dbReference type="Pfam" id="PF13413">
    <property type="entry name" value="HTH_25"/>
    <property type="match status" value="1"/>
</dbReference>
<proteinExistence type="predicted"/>
<protein>
    <submittedName>
        <fullName evidence="3">Helix-turn-helix domain-containing protein</fullName>
    </submittedName>
</protein>
<dbReference type="Proteomes" id="UP000654304">
    <property type="component" value="Unassembled WGS sequence"/>
</dbReference>
<dbReference type="InterPro" id="IPR025194">
    <property type="entry name" value="RodZ-like_C"/>
</dbReference>
<feature type="domain" description="Cytoskeleton protein RodZ-like C-terminal" evidence="2">
    <location>
        <begin position="246"/>
        <end position="316"/>
    </location>
</feature>
<keyword evidence="4" id="KW-1185">Reference proteome</keyword>
<dbReference type="RefSeq" id="WP_186904390.1">
    <property type="nucleotide sequence ID" value="NZ_JACOGD010000007.1"/>
</dbReference>